<dbReference type="GO" id="GO:0044718">
    <property type="term" value="P:siderophore transmembrane transport"/>
    <property type="evidence" value="ECO:0007669"/>
    <property type="project" value="TreeGrafter"/>
</dbReference>
<evidence type="ECO:0000256" key="9">
    <source>
        <dbReference type="ARBA" id="ARBA00023237"/>
    </source>
</evidence>
<dbReference type="InterPro" id="IPR012910">
    <property type="entry name" value="Plug_dom"/>
</dbReference>
<evidence type="ECO:0000313" key="15">
    <source>
        <dbReference type="EMBL" id="SJZ29691.1"/>
    </source>
</evidence>
<evidence type="ECO:0000256" key="4">
    <source>
        <dbReference type="ARBA" id="ARBA00022692"/>
    </source>
</evidence>
<dbReference type="Gene3D" id="2.40.170.20">
    <property type="entry name" value="TonB-dependent receptor, beta-barrel domain"/>
    <property type="match status" value="1"/>
</dbReference>
<comment type="similarity">
    <text evidence="10">Belongs to the TonB-dependent receptor family.</text>
</comment>
<reference evidence="15 16" key="1">
    <citation type="submission" date="2017-02" db="EMBL/GenBank/DDBJ databases">
        <authorList>
            <person name="Peterson S.W."/>
        </authorList>
    </citation>
    <scope>NUCLEOTIDE SEQUENCE [LARGE SCALE GENOMIC DNA]</scope>
    <source>
        <strain evidence="15 16">ATCC BAA-908</strain>
    </source>
</reference>
<evidence type="ECO:0000259" key="14">
    <source>
        <dbReference type="Pfam" id="PF07715"/>
    </source>
</evidence>
<dbReference type="InterPro" id="IPR039426">
    <property type="entry name" value="TonB-dep_rcpt-like"/>
</dbReference>
<keyword evidence="5 12" id="KW-0732">Signal</keyword>
<evidence type="ECO:0000256" key="6">
    <source>
        <dbReference type="ARBA" id="ARBA00023077"/>
    </source>
</evidence>
<evidence type="ECO:0000256" key="10">
    <source>
        <dbReference type="RuleBase" id="RU003357"/>
    </source>
</evidence>
<organism evidence="15 16">
    <name type="scientific">Treponema porcinum</name>
    <dbReference type="NCBI Taxonomy" id="261392"/>
    <lineage>
        <taxon>Bacteria</taxon>
        <taxon>Pseudomonadati</taxon>
        <taxon>Spirochaetota</taxon>
        <taxon>Spirochaetia</taxon>
        <taxon>Spirochaetales</taxon>
        <taxon>Treponemataceae</taxon>
        <taxon>Treponema</taxon>
    </lineage>
</organism>
<gene>
    <name evidence="15" type="ORF">SAMN02745149_00195</name>
</gene>
<keyword evidence="9" id="KW-0998">Cell outer membrane</keyword>
<keyword evidence="7 10" id="KW-0472">Membrane</keyword>
<evidence type="ECO:0000259" key="13">
    <source>
        <dbReference type="Pfam" id="PF00593"/>
    </source>
</evidence>
<dbReference type="InterPro" id="IPR036942">
    <property type="entry name" value="Beta-barrel_TonB_sf"/>
</dbReference>
<evidence type="ECO:0000256" key="11">
    <source>
        <dbReference type="SAM" id="MobiDB-lite"/>
    </source>
</evidence>
<protein>
    <submittedName>
        <fullName evidence="15">Outer membrane cobalamin receptor protein</fullName>
    </submittedName>
</protein>
<keyword evidence="6 10" id="KW-0798">TonB box</keyword>
<dbReference type="STRING" id="261392.SAMN02745149_00195"/>
<proteinExistence type="inferred from homology"/>
<comment type="subcellular location">
    <subcellularLocation>
        <location evidence="1">Cell outer membrane</location>
        <topology evidence="1">Multi-pass membrane protein</topology>
    </subcellularLocation>
</comment>
<dbReference type="PANTHER" id="PTHR30069:SF29">
    <property type="entry name" value="HEMOGLOBIN AND HEMOGLOBIN-HAPTOGLOBIN-BINDING PROTEIN 1-RELATED"/>
    <property type="match status" value="1"/>
</dbReference>
<dbReference type="GO" id="GO:0015344">
    <property type="term" value="F:siderophore uptake transmembrane transporter activity"/>
    <property type="evidence" value="ECO:0007669"/>
    <property type="project" value="TreeGrafter"/>
</dbReference>
<evidence type="ECO:0000256" key="5">
    <source>
        <dbReference type="ARBA" id="ARBA00022729"/>
    </source>
</evidence>
<accession>A0A1T4JHU5</accession>
<dbReference type="InterPro" id="IPR037066">
    <property type="entry name" value="Plug_dom_sf"/>
</dbReference>
<dbReference type="AlphaFoldDB" id="A0A1T4JHU5"/>
<feature type="domain" description="TonB-dependent receptor plug" evidence="14">
    <location>
        <begin position="76"/>
        <end position="175"/>
    </location>
</feature>
<feature type="chain" id="PRO_5010566385" evidence="12">
    <location>
        <begin position="25"/>
        <end position="652"/>
    </location>
</feature>
<dbReference type="Pfam" id="PF00593">
    <property type="entry name" value="TonB_dep_Rec_b-barrel"/>
    <property type="match status" value="1"/>
</dbReference>
<keyword evidence="3" id="KW-1134">Transmembrane beta strand</keyword>
<dbReference type="SUPFAM" id="SSF56935">
    <property type="entry name" value="Porins"/>
    <property type="match status" value="1"/>
</dbReference>
<dbReference type="EMBL" id="FUWG01000002">
    <property type="protein sequence ID" value="SJZ29691.1"/>
    <property type="molecule type" value="Genomic_DNA"/>
</dbReference>
<evidence type="ECO:0000256" key="7">
    <source>
        <dbReference type="ARBA" id="ARBA00023136"/>
    </source>
</evidence>
<keyword evidence="8 15" id="KW-0675">Receptor</keyword>
<dbReference type="Gene3D" id="2.170.130.10">
    <property type="entry name" value="TonB-dependent receptor, plug domain"/>
    <property type="match status" value="1"/>
</dbReference>
<feature type="signal peptide" evidence="12">
    <location>
        <begin position="1"/>
        <end position="24"/>
    </location>
</feature>
<dbReference type="InterPro" id="IPR000531">
    <property type="entry name" value="Beta-barrel_TonB"/>
</dbReference>
<evidence type="ECO:0000313" key="16">
    <source>
        <dbReference type="Proteomes" id="UP000190423"/>
    </source>
</evidence>
<name>A0A1T4JHU5_TREPO</name>
<keyword evidence="4" id="KW-0812">Transmembrane</keyword>
<evidence type="ECO:0000256" key="8">
    <source>
        <dbReference type="ARBA" id="ARBA00023170"/>
    </source>
</evidence>
<evidence type="ECO:0000256" key="2">
    <source>
        <dbReference type="ARBA" id="ARBA00022448"/>
    </source>
</evidence>
<feature type="domain" description="TonB-dependent receptor-like beta-barrel" evidence="13">
    <location>
        <begin position="256"/>
        <end position="625"/>
    </location>
</feature>
<evidence type="ECO:0000256" key="1">
    <source>
        <dbReference type="ARBA" id="ARBA00004571"/>
    </source>
</evidence>
<evidence type="ECO:0000256" key="12">
    <source>
        <dbReference type="SAM" id="SignalP"/>
    </source>
</evidence>
<dbReference type="Proteomes" id="UP000190423">
    <property type="component" value="Unassembled WGS sequence"/>
</dbReference>
<keyword evidence="16" id="KW-1185">Reference proteome</keyword>
<dbReference type="PANTHER" id="PTHR30069">
    <property type="entry name" value="TONB-DEPENDENT OUTER MEMBRANE RECEPTOR"/>
    <property type="match status" value="1"/>
</dbReference>
<dbReference type="GO" id="GO:0009279">
    <property type="term" value="C:cell outer membrane"/>
    <property type="evidence" value="ECO:0007669"/>
    <property type="project" value="UniProtKB-SubCell"/>
</dbReference>
<dbReference type="Pfam" id="PF07715">
    <property type="entry name" value="Plug"/>
    <property type="match status" value="1"/>
</dbReference>
<sequence length="652" mass="73286">MKLSSQKVGIIFLSAFLFSTSAISQNNDVSINRNMRQPQAFSSSDDTQDETTEPPENPKVSLPHLYTYINSGIVEQRQSYTREEIERTNAESITSFFQAAGIQILSYGAYGLESKPSVRGFTDETVRIVIDGICVNNAQYGTFDFSTINTADIEKIEIVKGGFTEQVSDEGAVGGAIYITTKKQTLGHHFSADSSVKTFFNKNSPFDTFCQKFGYSGQISENTFLKTNIKGTAAQNKYPFINYKNKTSVREHSSVYDGNSDIKLSHFFGNGNNWNIGNSTYAARKEIPGPETSLTTGIQKDFDNNLSFNVSFPSINQSLKLDGNAAWLSNTRFYEEQTESRHYVNSFILSSAADFYKYERFQQAAGITLNVTHLNSTDDGIHTLFSGTFKETSRFFLNDIFSVTVPLSIKFSGKNIAFIPKLGIRASFKYAAIMLNGYRMVQFPNMDDLYWGDSSYACGNPDLTPEYGWGAECTVNAHNIFIPFSICVFTNYYTNKIQWSSNSSGKWMPQNVASAFYLGLDVSFEKTFFSVLTVKGNVEYLHNQLLDKSNKLTYGNRIMWTPDFVGSLIVSLNAKYVFISVESNYVGKKYISNLNTSYTDPYFLLNSSMEFQFWEHIKPYIRIENILDADYEAVPDYPMPGISASAGIKCTF</sequence>
<keyword evidence="2" id="KW-0813">Transport</keyword>
<feature type="region of interest" description="Disordered" evidence="11">
    <location>
        <begin position="39"/>
        <end position="61"/>
    </location>
</feature>
<evidence type="ECO:0000256" key="3">
    <source>
        <dbReference type="ARBA" id="ARBA00022452"/>
    </source>
</evidence>